<dbReference type="Proteomes" id="UP000075840">
    <property type="component" value="Unassembled WGS sequence"/>
</dbReference>
<dbReference type="AlphaFoldDB" id="A0A182HLI6"/>
<accession>A0A182HLI6</accession>
<evidence type="ECO:0008006" key="3">
    <source>
        <dbReference type="Google" id="ProtNLM"/>
    </source>
</evidence>
<dbReference type="KEGG" id="aara:120893372"/>
<reference evidence="1" key="1">
    <citation type="submission" date="2022-08" db="UniProtKB">
        <authorList>
            <consortium name="EnsemblMetazoa"/>
        </authorList>
    </citation>
    <scope>IDENTIFICATION</scope>
    <source>
        <strain evidence="1">Dongola</strain>
    </source>
</reference>
<proteinExistence type="predicted"/>
<evidence type="ECO:0000313" key="1">
    <source>
        <dbReference type="EnsemblMetazoa" id="AARA002118-PA"/>
    </source>
</evidence>
<name>A0A182HLI6_ANOAR</name>
<sequence>MFRFTWQLVRRNIKPLILIVSFLTFIWLIIDTAHRPEFVRHASKHSFRFGNNANEPAEHWFERTLEQFLELLELDSNVTADESRNSFESLNCPQSNTLFTAFTGSTLEESLWHYFSLVAIQNSIKTTSEEYQAQVMLTNGTSTELATLFESLPFDVIRMNIIWCYNFPDMDILNSDTAIQIDKGVKQLFILNNQAKRFEEILKVPWEQQTQFFRLRAEAESTAQNVLGDIRQRSKLYGDEEDVKNLQFVGLHVREDDELPYEYYYRAMTFHRKMHDTGTLMFVAICENPKSTVCSTLDAQSERVEVIAEHDELDVDFALLKSCNHSILSSELDIFPALLRGSGNVVVYGEQNDRSRYAIKLASFKDNWYNIV</sequence>
<dbReference type="RefSeq" id="XP_040151134.1">
    <property type="nucleotide sequence ID" value="XM_040295200.1"/>
</dbReference>
<protein>
    <recommendedName>
        <fullName evidence="3">L-Fucosyltransferase</fullName>
    </recommendedName>
</protein>
<dbReference type="GeneID" id="120893372"/>
<dbReference type="VEuPathDB" id="VectorBase:AARA21_008256"/>
<dbReference type="VEuPathDB" id="VectorBase:AARA002118"/>
<dbReference type="EMBL" id="APCN01000905">
    <property type="status" value="NOT_ANNOTATED_CDS"/>
    <property type="molecule type" value="Genomic_DNA"/>
</dbReference>
<organism evidence="1 2">
    <name type="scientific">Anopheles arabiensis</name>
    <name type="common">Mosquito</name>
    <dbReference type="NCBI Taxonomy" id="7173"/>
    <lineage>
        <taxon>Eukaryota</taxon>
        <taxon>Metazoa</taxon>
        <taxon>Ecdysozoa</taxon>
        <taxon>Arthropoda</taxon>
        <taxon>Hexapoda</taxon>
        <taxon>Insecta</taxon>
        <taxon>Pterygota</taxon>
        <taxon>Neoptera</taxon>
        <taxon>Endopterygota</taxon>
        <taxon>Diptera</taxon>
        <taxon>Nematocera</taxon>
        <taxon>Culicoidea</taxon>
        <taxon>Culicidae</taxon>
        <taxon>Anophelinae</taxon>
        <taxon>Anopheles</taxon>
    </lineage>
</organism>
<keyword evidence="2" id="KW-1185">Reference proteome</keyword>
<evidence type="ECO:0000313" key="2">
    <source>
        <dbReference type="Proteomes" id="UP000075840"/>
    </source>
</evidence>
<dbReference type="EnsemblMetazoa" id="AARA002118-RA">
    <property type="protein sequence ID" value="AARA002118-PA"/>
    <property type="gene ID" value="AARA002118"/>
</dbReference>